<dbReference type="InterPro" id="IPR014721">
    <property type="entry name" value="Ribsml_uS5_D2-typ_fold_subgr"/>
</dbReference>
<dbReference type="PANTHER" id="PTHR43527:SF2">
    <property type="entry name" value="4-DIPHOSPHOCYTIDYL-2-C-METHYL-D-ERYTHRITOL KINASE, CHLOROPLASTIC"/>
    <property type="match status" value="1"/>
</dbReference>
<keyword evidence="4" id="KW-0067">ATP-binding</keyword>
<evidence type="ECO:0000256" key="1">
    <source>
        <dbReference type="ARBA" id="ARBA00022679"/>
    </source>
</evidence>
<dbReference type="PANTHER" id="PTHR43527">
    <property type="entry name" value="4-DIPHOSPHOCYTIDYL-2-C-METHYL-D-ERYTHRITOL KINASE, CHLOROPLASTIC"/>
    <property type="match status" value="1"/>
</dbReference>
<accession>A0A0N0LU78</accession>
<dbReference type="GO" id="GO:0050515">
    <property type="term" value="F:4-(cytidine 5'-diphospho)-2-C-methyl-D-erythritol kinase activity"/>
    <property type="evidence" value="ECO:0007669"/>
    <property type="project" value="UniProtKB-UniRule"/>
</dbReference>
<organism evidence="7 8">
    <name type="scientific">Helicobacter pullorum</name>
    <dbReference type="NCBI Taxonomy" id="35818"/>
    <lineage>
        <taxon>Bacteria</taxon>
        <taxon>Pseudomonadati</taxon>
        <taxon>Campylobacterota</taxon>
        <taxon>Epsilonproteobacteria</taxon>
        <taxon>Campylobacterales</taxon>
        <taxon>Helicobacteraceae</taxon>
        <taxon>Helicobacter</taxon>
    </lineage>
</organism>
<evidence type="ECO:0000256" key="2">
    <source>
        <dbReference type="ARBA" id="ARBA00022741"/>
    </source>
</evidence>
<protein>
    <recommendedName>
        <fullName evidence="5">4-(cytidine 5'-diphospho)-2-C-methyl-D-erythritol kinase</fullName>
        <ecNumber evidence="5">2.7.1.148</ecNumber>
    </recommendedName>
</protein>
<evidence type="ECO:0000259" key="6">
    <source>
        <dbReference type="Pfam" id="PF00288"/>
    </source>
</evidence>
<feature type="domain" description="GHMP kinase N-terminal" evidence="6">
    <location>
        <begin position="81"/>
        <end position="144"/>
    </location>
</feature>
<dbReference type="InterPro" id="IPR036554">
    <property type="entry name" value="GHMP_kinase_C_sf"/>
</dbReference>
<dbReference type="Pfam" id="PF00288">
    <property type="entry name" value="GHMP_kinases_N"/>
    <property type="match status" value="1"/>
</dbReference>
<dbReference type="AlphaFoldDB" id="A0A0N0LU78"/>
<dbReference type="Gene3D" id="3.30.70.890">
    <property type="entry name" value="GHMP kinase, C-terminal domain"/>
    <property type="match status" value="1"/>
</dbReference>
<dbReference type="SUPFAM" id="SSF55060">
    <property type="entry name" value="GHMP Kinase, C-terminal domain"/>
    <property type="match status" value="1"/>
</dbReference>
<dbReference type="InterPro" id="IPR020568">
    <property type="entry name" value="Ribosomal_Su5_D2-typ_SF"/>
</dbReference>
<keyword evidence="2" id="KW-0547">Nucleotide-binding</keyword>
<dbReference type="NCBIfam" id="TIGR00154">
    <property type="entry name" value="ispE"/>
    <property type="match status" value="1"/>
</dbReference>
<evidence type="ECO:0000313" key="7">
    <source>
        <dbReference type="EMBL" id="KPH56089.1"/>
    </source>
</evidence>
<dbReference type="PATRIC" id="fig|35818.11.peg.658"/>
<dbReference type="RefSeq" id="WP_054197713.1">
    <property type="nucleotide sequence ID" value="NZ_CAWUYM010000010.1"/>
</dbReference>
<dbReference type="Proteomes" id="UP000037997">
    <property type="component" value="Unassembled WGS sequence"/>
</dbReference>
<evidence type="ECO:0000313" key="8">
    <source>
        <dbReference type="Proteomes" id="UP000037997"/>
    </source>
</evidence>
<dbReference type="EC" id="2.7.1.148" evidence="5"/>
<dbReference type="Gene3D" id="3.30.230.10">
    <property type="match status" value="1"/>
</dbReference>
<reference evidence="7 8" key="1">
    <citation type="submission" date="2014-06" db="EMBL/GenBank/DDBJ databases">
        <title>Helicobacter pullorum isolates in fresh chicken meat - phenotypic and genotypic features.</title>
        <authorList>
            <person name="Borges V."/>
            <person name="Santos A."/>
            <person name="Correia C.B."/>
            <person name="Saraiva M."/>
            <person name="Menard A."/>
            <person name="Vieira L."/>
            <person name="Sampaio D.A."/>
            <person name="Gomes J.P."/>
            <person name="Oleastro M."/>
        </authorList>
    </citation>
    <scope>NUCLEOTIDE SEQUENCE [LARGE SCALE GENOMIC DNA]</scope>
    <source>
        <strain evidence="7 8">229334/12</strain>
    </source>
</reference>
<gene>
    <name evidence="7" type="ORF">HPU229334_03335</name>
</gene>
<dbReference type="PIRSF" id="PIRSF010376">
    <property type="entry name" value="IspE"/>
    <property type="match status" value="1"/>
</dbReference>
<dbReference type="GO" id="GO:0016114">
    <property type="term" value="P:terpenoid biosynthetic process"/>
    <property type="evidence" value="ECO:0007669"/>
    <property type="project" value="UniProtKB-UniRule"/>
</dbReference>
<evidence type="ECO:0000256" key="5">
    <source>
        <dbReference type="NCBIfam" id="TIGR00154"/>
    </source>
</evidence>
<comment type="caution">
    <text evidence="7">The sequence shown here is derived from an EMBL/GenBank/DDBJ whole genome shotgun (WGS) entry which is preliminary data.</text>
</comment>
<dbReference type="SUPFAM" id="SSF54211">
    <property type="entry name" value="Ribosomal protein S5 domain 2-like"/>
    <property type="match status" value="1"/>
</dbReference>
<dbReference type="InterPro" id="IPR004424">
    <property type="entry name" value="IspE"/>
</dbReference>
<sequence length="251" mass="28852">MIKSYAKINIFLKITGRMLFENVNYHTLLSRFMLVKSLFDEIEITEGSGGFEVYGDFDCPMEKNTIFRAFIEILPFLDKEKQKYLSNLKVEVKKRIPSGGGLGGGSSNAASFLLWVNKQLELKWDFKKMCEIGQKVGSDVPFFLSEYEIADVSGRGENIQQSKEKSFEVQIVHPKIHCDTAKVYQVYAKEFYAPTQMNWFGFSNEAILKQSPYENNDLLKPVLKLYPSLLEYPKNGYFLSGSGSCFWKIRE</sequence>
<keyword evidence="1" id="KW-0808">Transferase</keyword>
<dbReference type="NCBIfam" id="NF003216">
    <property type="entry name" value="PRK04181.1"/>
    <property type="match status" value="1"/>
</dbReference>
<dbReference type="STRING" id="35818.HPU229336_08805"/>
<name>A0A0N0LU78_9HELI</name>
<keyword evidence="3 7" id="KW-0418">Kinase</keyword>
<evidence type="ECO:0000256" key="4">
    <source>
        <dbReference type="ARBA" id="ARBA00022840"/>
    </source>
</evidence>
<dbReference type="EMBL" id="JNOC01000017">
    <property type="protein sequence ID" value="KPH56089.1"/>
    <property type="molecule type" value="Genomic_DNA"/>
</dbReference>
<proteinExistence type="predicted"/>
<evidence type="ECO:0000256" key="3">
    <source>
        <dbReference type="ARBA" id="ARBA00022777"/>
    </source>
</evidence>
<dbReference type="InterPro" id="IPR006204">
    <property type="entry name" value="GHMP_kinase_N_dom"/>
</dbReference>
<dbReference type="GO" id="GO:0005524">
    <property type="term" value="F:ATP binding"/>
    <property type="evidence" value="ECO:0007669"/>
    <property type="project" value="UniProtKB-KW"/>
</dbReference>